<protein>
    <recommendedName>
        <fullName evidence="3">DUF659 domain-containing protein</fullName>
    </recommendedName>
</protein>
<name>A0A9P7UQF0_9AGAR</name>
<evidence type="ECO:0000313" key="1">
    <source>
        <dbReference type="EMBL" id="KAG7090005.1"/>
    </source>
</evidence>
<dbReference type="RefSeq" id="XP_043006475.1">
    <property type="nucleotide sequence ID" value="XM_043156687.1"/>
</dbReference>
<dbReference type="InterPro" id="IPR012337">
    <property type="entry name" value="RNaseH-like_sf"/>
</dbReference>
<dbReference type="GeneID" id="66080702"/>
<dbReference type="SUPFAM" id="SSF53098">
    <property type="entry name" value="Ribonuclease H-like"/>
    <property type="match status" value="1"/>
</dbReference>
<organism evidence="1 2">
    <name type="scientific">Marasmius oreades</name>
    <name type="common">fairy-ring Marasmius</name>
    <dbReference type="NCBI Taxonomy" id="181124"/>
    <lineage>
        <taxon>Eukaryota</taxon>
        <taxon>Fungi</taxon>
        <taxon>Dikarya</taxon>
        <taxon>Basidiomycota</taxon>
        <taxon>Agaricomycotina</taxon>
        <taxon>Agaricomycetes</taxon>
        <taxon>Agaricomycetidae</taxon>
        <taxon>Agaricales</taxon>
        <taxon>Marasmiineae</taxon>
        <taxon>Marasmiaceae</taxon>
        <taxon>Marasmius</taxon>
    </lineage>
</organism>
<evidence type="ECO:0000313" key="2">
    <source>
        <dbReference type="Proteomes" id="UP001049176"/>
    </source>
</evidence>
<reference evidence="1" key="1">
    <citation type="journal article" date="2021" name="Genome Biol. Evol.">
        <title>The assembled and annotated genome of the fairy-ring fungus Marasmius oreades.</title>
        <authorList>
            <person name="Hiltunen M."/>
            <person name="Ament-Velasquez S.L."/>
            <person name="Johannesson H."/>
        </authorList>
    </citation>
    <scope>NUCLEOTIDE SEQUENCE</scope>
    <source>
        <strain evidence="1">03SP1</strain>
    </source>
</reference>
<dbReference type="EMBL" id="CM032187">
    <property type="protein sequence ID" value="KAG7090005.1"/>
    <property type="molecule type" value="Genomic_DNA"/>
</dbReference>
<sequence>MEEKWKVEVIGFTTDASGKAWKAHHLLTHEYLHIVVPDCYAHQINLIVGDYFKVDKGFLTYSHDAMELITWLRSKRYVLALICRSQIENRQPVCTVIQAVLTRWTAHYLAFLCLLELQPTLQFMAHGDLLKLDNEHQLVTGNKKAKEKGLNMI</sequence>
<comment type="caution">
    <text evidence="1">The sequence shown here is derived from an EMBL/GenBank/DDBJ whole genome shotgun (WGS) entry which is preliminary data.</text>
</comment>
<dbReference type="Proteomes" id="UP001049176">
    <property type="component" value="Chromosome 7"/>
</dbReference>
<keyword evidence="2" id="KW-1185">Reference proteome</keyword>
<evidence type="ECO:0008006" key="3">
    <source>
        <dbReference type="Google" id="ProtNLM"/>
    </source>
</evidence>
<accession>A0A9P7UQF0</accession>
<gene>
    <name evidence="1" type="ORF">E1B28_011627</name>
</gene>
<proteinExistence type="predicted"/>
<dbReference type="AlphaFoldDB" id="A0A9P7UQF0"/>
<dbReference type="OrthoDB" id="3270520at2759"/>
<dbReference type="KEGG" id="more:E1B28_011627"/>